<dbReference type="EMBL" id="JAPDMZ010000041">
    <property type="protein sequence ID" value="KAK0554137.1"/>
    <property type="molecule type" value="Genomic_DNA"/>
</dbReference>
<dbReference type="PANTHER" id="PTHR23502:SF134">
    <property type="entry name" value="MAJOR FACILITATOR SUPERFAMILY (MFS) PROFILE DOMAIN-CONTAINING PROTEIN-RELATED"/>
    <property type="match status" value="1"/>
</dbReference>
<keyword evidence="8" id="KW-1185">Reference proteome</keyword>
<comment type="subcellular location">
    <subcellularLocation>
        <location evidence="1">Membrane</location>
        <topology evidence="1">Multi-pass membrane protein</topology>
    </subcellularLocation>
</comment>
<dbReference type="GO" id="GO:0022857">
    <property type="term" value="F:transmembrane transporter activity"/>
    <property type="evidence" value="ECO:0007669"/>
    <property type="project" value="InterPro"/>
</dbReference>
<gene>
    <name evidence="7" type="ORF">OC846_002226</name>
</gene>
<keyword evidence="3 5" id="KW-1133">Transmembrane helix</keyword>
<evidence type="ECO:0000256" key="1">
    <source>
        <dbReference type="ARBA" id="ARBA00004141"/>
    </source>
</evidence>
<feature type="domain" description="Major facilitator superfamily (MFS) profile" evidence="6">
    <location>
        <begin position="47"/>
        <end position="474"/>
    </location>
</feature>
<keyword evidence="4 5" id="KW-0472">Membrane</keyword>
<dbReference type="PANTHER" id="PTHR23502">
    <property type="entry name" value="MAJOR FACILITATOR SUPERFAMILY"/>
    <property type="match status" value="1"/>
</dbReference>
<organism evidence="7 8">
    <name type="scientific">Tilletia horrida</name>
    <dbReference type="NCBI Taxonomy" id="155126"/>
    <lineage>
        <taxon>Eukaryota</taxon>
        <taxon>Fungi</taxon>
        <taxon>Dikarya</taxon>
        <taxon>Basidiomycota</taxon>
        <taxon>Ustilaginomycotina</taxon>
        <taxon>Exobasidiomycetes</taxon>
        <taxon>Tilletiales</taxon>
        <taxon>Tilletiaceae</taxon>
        <taxon>Tilletia</taxon>
    </lineage>
</organism>
<dbReference type="PROSITE" id="PS00216">
    <property type="entry name" value="SUGAR_TRANSPORT_1"/>
    <property type="match status" value="1"/>
</dbReference>
<reference evidence="7" key="1">
    <citation type="journal article" date="2023" name="PhytoFront">
        <title>Draft Genome Resources of Seven Strains of Tilletia horrida, Causal Agent of Kernel Smut of Rice.</title>
        <authorList>
            <person name="Khanal S."/>
            <person name="Antony Babu S."/>
            <person name="Zhou X.G."/>
        </authorList>
    </citation>
    <scope>NUCLEOTIDE SEQUENCE</scope>
    <source>
        <strain evidence="7">TX6</strain>
    </source>
</reference>
<dbReference type="GO" id="GO:0042908">
    <property type="term" value="P:xenobiotic transport"/>
    <property type="evidence" value="ECO:0007669"/>
    <property type="project" value="UniProtKB-ARBA"/>
</dbReference>
<feature type="transmembrane region" description="Helical" evidence="5">
    <location>
        <begin position="87"/>
        <end position="104"/>
    </location>
</feature>
<feature type="transmembrane region" description="Helical" evidence="5">
    <location>
        <begin position="175"/>
        <end position="198"/>
    </location>
</feature>
<evidence type="ECO:0000256" key="4">
    <source>
        <dbReference type="ARBA" id="ARBA00023136"/>
    </source>
</evidence>
<evidence type="ECO:0000313" key="7">
    <source>
        <dbReference type="EMBL" id="KAK0554137.1"/>
    </source>
</evidence>
<dbReference type="InterPro" id="IPR020846">
    <property type="entry name" value="MFS_dom"/>
</dbReference>
<feature type="transmembrane region" description="Helical" evidence="5">
    <location>
        <begin position="352"/>
        <end position="373"/>
    </location>
</feature>
<sequence length="503" mass="55495">MSASQVKNRTDGLPSSFQEQEKPVYNWVDFQVKDPDDPFEWSPLKKWIQFSFACVFTIGTAIAAASYVSGLEQVNRDFGVTKQAVRVLPIAVYPLGCALPPLFLAPFSEFIGRKPIYVSGILIWVSMFVGIGFSKNIASVIIFRLIQGGAASIGASMVGGTAADLWRTSERGIPMALFAVAGAGGAGAGPLWAGWVAQTIGWRWIQHIQAAFFGAFFILFFLFVSESRGSVILARRAARLRKETGDESYRARAEEERESLSAMIKTSLTRPMWLLVTEPIVFFFSLWLAFAWGMLYNLLESIGLVTALHDYSPGQTGLVFLTLLIGTILGFCTTFIQEALYRRNVLRKGPEARLYAACAGGVLFSVGCFIYGWTSFRTVSIAGPIVGLLVLTLGIYHIYLAVFNYLADSYLIYASSALAAQSFLRNMFGFAFPLFATQMYTKLTYPWASTLIGLLGAILGIIPFALYRWGPQIRAKSQFSHQLQLQEAERIKALQAQLGEETA</sequence>
<dbReference type="GO" id="GO:0140115">
    <property type="term" value="P:export across plasma membrane"/>
    <property type="evidence" value="ECO:0007669"/>
    <property type="project" value="UniProtKB-ARBA"/>
</dbReference>
<feature type="transmembrane region" description="Helical" evidence="5">
    <location>
        <begin position="447"/>
        <end position="467"/>
    </location>
</feature>
<evidence type="ECO:0000313" key="8">
    <source>
        <dbReference type="Proteomes" id="UP001176517"/>
    </source>
</evidence>
<feature type="transmembrane region" description="Helical" evidence="5">
    <location>
        <begin position="318"/>
        <end position="340"/>
    </location>
</feature>
<dbReference type="Gene3D" id="1.20.1250.20">
    <property type="entry name" value="MFS general substrate transporter like domains"/>
    <property type="match status" value="1"/>
</dbReference>
<feature type="transmembrane region" description="Helical" evidence="5">
    <location>
        <begin position="47"/>
        <end position="67"/>
    </location>
</feature>
<proteinExistence type="predicted"/>
<protein>
    <recommendedName>
        <fullName evidence="6">Major facilitator superfamily (MFS) profile domain-containing protein</fullName>
    </recommendedName>
</protein>
<dbReference type="FunFam" id="1.20.1250.20:FF:000082">
    <property type="entry name" value="MFS multidrug transporter, putative"/>
    <property type="match status" value="1"/>
</dbReference>
<dbReference type="Pfam" id="PF07690">
    <property type="entry name" value="MFS_1"/>
    <property type="match status" value="1"/>
</dbReference>
<dbReference type="InterPro" id="IPR011701">
    <property type="entry name" value="MFS"/>
</dbReference>
<dbReference type="GO" id="GO:0005886">
    <property type="term" value="C:plasma membrane"/>
    <property type="evidence" value="ECO:0007669"/>
    <property type="project" value="TreeGrafter"/>
</dbReference>
<dbReference type="AlphaFoldDB" id="A0AAN6GUI8"/>
<feature type="transmembrane region" description="Helical" evidence="5">
    <location>
        <begin position="379"/>
        <end position="403"/>
    </location>
</feature>
<dbReference type="InterPro" id="IPR036259">
    <property type="entry name" value="MFS_trans_sf"/>
</dbReference>
<evidence type="ECO:0000259" key="6">
    <source>
        <dbReference type="PROSITE" id="PS50850"/>
    </source>
</evidence>
<comment type="caution">
    <text evidence="7">The sequence shown here is derived from an EMBL/GenBank/DDBJ whole genome shotgun (WGS) entry which is preliminary data.</text>
</comment>
<evidence type="ECO:0000256" key="2">
    <source>
        <dbReference type="ARBA" id="ARBA00022692"/>
    </source>
</evidence>
<accession>A0AAN6GUI8</accession>
<name>A0AAN6GUI8_9BASI</name>
<evidence type="ECO:0000256" key="5">
    <source>
        <dbReference type="SAM" id="Phobius"/>
    </source>
</evidence>
<feature type="transmembrane region" description="Helical" evidence="5">
    <location>
        <begin position="410"/>
        <end position="435"/>
    </location>
</feature>
<keyword evidence="2 5" id="KW-0812">Transmembrane</keyword>
<evidence type="ECO:0000256" key="3">
    <source>
        <dbReference type="ARBA" id="ARBA00022989"/>
    </source>
</evidence>
<dbReference type="SUPFAM" id="SSF103473">
    <property type="entry name" value="MFS general substrate transporter"/>
    <property type="match status" value="1"/>
</dbReference>
<feature type="transmembrane region" description="Helical" evidence="5">
    <location>
        <begin position="204"/>
        <end position="225"/>
    </location>
</feature>
<dbReference type="Proteomes" id="UP001176517">
    <property type="component" value="Unassembled WGS sequence"/>
</dbReference>
<dbReference type="InterPro" id="IPR005829">
    <property type="entry name" value="Sugar_transporter_CS"/>
</dbReference>
<feature type="transmembrane region" description="Helical" evidence="5">
    <location>
        <begin position="273"/>
        <end position="298"/>
    </location>
</feature>
<feature type="transmembrane region" description="Helical" evidence="5">
    <location>
        <begin position="116"/>
        <end position="134"/>
    </location>
</feature>
<dbReference type="PROSITE" id="PS50850">
    <property type="entry name" value="MFS"/>
    <property type="match status" value="1"/>
</dbReference>